<keyword evidence="3 6" id="KW-0762">Sugar transport</keyword>
<reference evidence="7 8" key="1">
    <citation type="journal article" date="2008" name="Int. J. Syst. Evol. Microbiol.">
        <title>Description of Roseateles aquatilis sp. nov. and Roseateles terrae sp. nov., in the class Betaproteobacteria, and emended description of the genus Roseateles.</title>
        <authorList>
            <person name="Gomila M."/>
            <person name="Bowien B."/>
            <person name="Falsen E."/>
            <person name="Moore E.R."/>
            <person name="Lalucat J."/>
        </authorList>
    </citation>
    <scope>NUCLEOTIDE SEQUENCE [LARGE SCALE GENOMIC DNA]</scope>
    <source>
        <strain evidence="7 8">CCUG 48205</strain>
    </source>
</reference>
<comment type="function">
    <text evidence="6">Part of the ABC transporter complex MalEFGK involved in maltose/maltodextrin import. Binds maltose and higher maltodextrins.</text>
</comment>
<evidence type="ECO:0000256" key="1">
    <source>
        <dbReference type="ARBA" id="ARBA00008520"/>
    </source>
</evidence>
<keyword evidence="8" id="KW-1185">Reference proteome</keyword>
<comment type="similarity">
    <text evidence="1 6">Belongs to the bacterial solute-binding protein 1 family.</text>
</comment>
<sequence length="426" mass="45587">MSASSKAGPAAGAGSIARSAPSARSVLSARSARSAFSALTALALLAGSGVAAAQTAPKLLVWINGDKAYNGLQKVGDAFEQVSGVKVVVEHPVDAPEKFTQAAGAGKGPDIFCWPHDRAGEWAKAGLLTPIQPRKALYDELEPTTWQAFRYQGRYWGYPIAIETTGLIYNRALVPKPPATWDEVIAIDQDLRKQGKHAILWDYNKSFFTWPMFAGAGGSIFGRDAQGDFDARQVAVNNDGALQAGQMLARLIKEGVMPRGARYSEMESSFARGEIGMMVSGPWAWDNARKAKVDFGVARIPAVVAGKPSKPFVGVLGCMIAAPSKQKDIAREFIEQHLMRPASLKVLDADVPIGVPANKAFYQELSVNPLIRASMENARAGEPIPNIPEVGRFWTAMDAALEAITNGLQSPKDALDGAAGRMLLKQ</sequence>
<evidence type="ECO:0000256" key="6">
    <source>
        <dbReference type="RuleBase" id="RU365005"/>
    </source>
</evidence>
<dbReference type="Proteomes" id="UP000197468">
    <property type="component" value="Unassembled WGS sequence"/>
</dbReference>
<organism evidence="7 8">
    <name type="scientific">Roseateles aquatilis</name>
    <dbReference type="NCBI Taxonomy" id="431061"/>
    <lineage>
        <taxon>Bacteria</taxon>
        <taxon>Pseudomonadati</taxon>
        <taxon>Pseudomonadota</taxon>
        <taxon>Betaproteobacteria</taxon>
        <taxon>Burkholderiales</taxon>
        <taxon>Sphaerotilaceae</taxon>
        <taxon>Roseateles</taxon>
    </lineage>
</organism>
<evidence type="ECO:0000256" key="2">
    <source>
        <dbReference type="ARBA" id="ARBA00022448"/>
    </source>
</evidence>
<gene>
    <name evidence="7" type="ORF">CDN99_14650</name>
</gene>
<name>A0A246J8Q9_9BURK</name>
<evidence type="ECO:0000256" key="3">
    <source>
        <dbReference type="ARBA" id="ARBA00022597"/>
    </source>
</evidence>
<accession>A0A246J8Q9</accession>
<evidence type="ECO:0000313" key="7">
    <source>
        <dbReference type="EMBL" id="OWQ88961.1"/>
    </source>
</evidence>
<keyword evidence="4" id="KW-0732">Signal</keyword>
<dbReference type="RefSeq" id="WP_088385849.1">
    <property type="nucleotide sequence ID" value="NZ_NIOF01000006.1"/>
</dbReference>
<evidence type="ECO:0000256" key="5">
    <source>
        <dbReference type="ARBA" id="ARBA00030303"/>
    </source>
</evidence>
<keyword evidence="6" id="KW-0574">Periplasm</keyword>
<dbReference type="EMBL" id="NIOF01000006">
    <property type="protein sequence ID" value="OWQ88961.1"/>
    <property type="molecule type" value="Genomic_DNA"/>
</dbReference>
<dbReference type="SUPFAM" id="SSF53850">
    <property type="entry name" value="Periplasmic binding protein-like II"/>
    <property type="match status" value="1"/>
</dbReference>
<evidence type="ECO:0000313" key="8">
    <source>
        <dbReference type="Proteomes" id="UP000197468"/>
    </source>
</evidence>
<dbReference type="PANTHER" id="PTHR30061">
    <property type="entry name" value="MALTOSE-BINDING PERIPLASMIC PROTEIN"/>
    <property type="match status" value="1"/>
</dbReference>
<dbReference type="GO" id="GO:0015144">
    <property type="term" value="F:carbohydrate transmembrane transporter activity"/>
    <property type="evidence" value="ECO:0007669"/>
    <property type="project" value="InterPro"/>
</dbReference>
<dbReference type="InterPro" id="IPR006060">
    <property type="entry name" value="Maltose/Cyclodextrin-bd"/>
</dbReference>
<dbReference type="GO" id="GO:0042597">
    <property type="term" value="C:periplasmic space"/>
    <property type="evidence" value="ECO:0007669"/>
    <property type="project" value="UniProtKB-SubCell"/>
</dbReference>
<dbReference type="InterPro" id="IPR006061">
    <property type="entry name" value="SBP_1_CS"/>
</dbReference>
<comment type="subcellular location">
    <subcellularLocation>
        <location evidence="6">Periplasm</location>
    </subcellularLocation>
</comment>
<dbReference type="PANTHER" id="PTHR30061:SF50">
    <property type="entry name" value="MALTOSE_MALTODEXTRIN-BINDING PERIPLASMIC PROTEIN"/>
    <property type="match status" value="1"/>
</dbReference>
<dbReference type="InterPro" id="IPR006059">
    <property type="entry name" value="SBP"/>
</dbReference>
<dbReference type="Pfam" id="PF01547">
    <property type="entry name" value="SBP_bac_1"/>
    <property type="match status" value="1"/>
</dbReference>
<protein>
    <recommendedName>
        <fullName evidence="5 6">Maltodextrin-binding protein</fullName>
    </recommendedName>
</protein>
<dbReference type="GO" id="GO:0042956">
    <property type="term" value="P:maltodextrin transmembrane transport"/>
    <property type="evidence" value="ECO:0007669"/>
    <property type="project" value="TreeGrafter"/>
</dbReference>
<dbReference type="OrthoDB" id="9766758at2"/>
<dbReference type="NCBIfam" id="NF007011">
    <property type="entry name" value="PRK09474.1"/>
    <property type="match status" value="1"/>
</dbReference>
<dbReference type="AlphaFoldDB" id="A0A246J8Q9"/>
<dbReference type="Gene3D" id="3.40.190.10">
    <property type="entry name" value="Periplasmic binding protein-like II"/>
    <property type="match status" value="2"/>
</dbReference>
<dbReference type="GO" id="GO:1901982">
    <property type="term" value="F:maltose binding"/>
    <property type="evidence" value="ECO:0007669"/>
    <property type="project" value="TreeGrafter"/>
</dbReference>
<dbReference type="PRINTS" id="PR00181">
    <property type="entry name" value="MALTOSEBP"/>
</dbReference>
<dbReference type="GO" id="GO:0055052">
    <property type="term" value="C:ATP-binding cassette (ABC) transporter complex, substrate-binding subunit-containing"/>
    <property type="evidence" value="ECO:0007669"/>
    <property type="project" value="TreeGrafter"/>
</dbReference>
<proteinExistence type="inferred from homology"/>
<dbReference type="PROSITE" id="PS01037">
    <property type="entry name" value="SBP_BACTERIAL_1"/>
    <property type="match status" value="1"/>
</dbReference>
<dbReference type="GO" id="GO:0015768">
    <property type="term" value="P:maltose transport"/>
    <property type="evidence" value="ECO:0007669"/>
    <property type="project" value="TreeGrafter"/>
</dbReference>
<comment type="caution">
    <text evidence="7">The sequence shown here is derived from an EMBL/GenBank/DDBJ whole genome shotgun (WGS) entry which is preliminary data.</text>
</comment>
<evidence type="ECO:0000256" key="4">
    <source>
        <dbReference type="ARBA" id="ARBA00022729"/>
    </source>
</evidence>
<keyword evidence="2 6" id="KW-0813">Transport</keyword>